<proteinExistence type="predicted"/>
<dbReference type="EMBL" id="BSER01000008">
    <property type="protein sequence ID" value="GLJ95220.1"/>
    <property type="molecule type" value="Genomic_DNA"/>
</dbReference>
<keyword evidence="2" id="KW-1133">Transmembrane helix</keyword>
<dbReference type="GO" id="GO:0006508">
    <property type="term" value="P:proteolysis"/>
    <property type="evidence" value="ECO:0007669"/>
    <property type="project" value="InterPro"/>
</dbReference>
<dbReference type="GO" id="GO:0009002">
    <property type="term" value="F:serine-type D-Ala-D-Ala carboxypeptidase activity"/>
    <property type="evidence" value="ECO:0007669"/>
    <property type="project" value="InterPro"/>
</dbReference>
<sequence length="475" mass="48431">MAAEAPATPAPDEGAAPEASPETYAFVTASTPRPSSRTALAWLDDDAVAATAAVPAALADAAPDLLARRPRRSPLRAGVVVPVLSVVGVVGAYAAATLLWPLSAVTPTVESIRIADISSPASAVSWPAEGSAAVGVEGFDAVASSTNDRAPIASISKVVTALMVLEQMPLSPGQSGPSFSFTSSDEREYNNYLAKDESALDVPVGGSLTQYQMLQGMLIGSAGNYTDRLASSIWPSDTVFAKAAADWLARHHLSGITMVEPTGIDPENSADPASLIALARLALADPVIAEIVKTPSVDLPGAGTVVNTNDLLSDPAVIGVKTGSLDTGYNLLAARQQTAGDATVRAYAVTLGQASHEERNTQTARLLDEVAAEASQPRLVPAGTLAGVVTTKWGGAANIVTDADASLLLWNGATAPVASDISLGDARTANAAVGTATATGPLGTTSTGLHLTGDLPDPDAWWRLTHPLELWGLAG</sequence>
<dbReference type="SUPFAM" id="SSF56601">
    <property type="entry name" value="beta-lactamase/transpeptidase-like"/>
    <property type="match status" value="1"/>
</dbReference>
<feature type="transmembrane region" description="Helical" evidence="2">
    <location>
        <begin position="77"/>
        <end position="102"/>
    </location>
</feature>
<keyword evidence="2" id="KW-0472">Membrane</keyword>
<dbReference type="Proteomes" id="UP001142291">
    <property type="component" value="Unassembled WGS sequence"/>
</dbReference>
<dbReference type="Pfam" id="PF00768">
    <property type="entry name" value="Peptidase_S11"/>
    <property type="match status" value="1"/>
</dbReference>
<reference evidence="4" key="2">
    <citation type="submission" date="2023-01" db="EMBL/GenBank/DDBJ databases">
        <authorList>
            <person name="Sun Q."/>
            <person name="Evtushenko L."/>
        </authorList>
    </citation>
    <scope>NUCLEOTIDE SEQUENCE</scope>
    <source>
        <strain evidence="4">VKM Ac-1940</strain>
    </source>
</reference>
<evidence type="ECO:0000256" key="1">
    <source>
        <dbReference type="SAM" id="MobiDB-lite"/>
    </source>
</evidence>
<protein>
    <recommendedName>
        <fullName evidence="3">Peptidase S11 D-alanyl-D-alanine carboxypeptidase A N-terminal domain-containing protein</fullName>
    </recommendedName>
</protein>
<evidence type="ECO:0000256" key="2">
    <source>
        <dbReference type="SAM" id="Phobius"/>
    </source>
</evidence>
<evidence type="ECO:0000313" key="5">
    <source>
        <dbReference type="Proteomes" id="UP001142291"/>
    </source>
</evidence>
<gene>
    <name evidence="4" type="ORF">GCM10017591_12820</name>
</gene>
<name>A0A9W6M642_9MICO</name>
<feature type="domain" description="Peptidase S11 D-alanyl-D-alanine carboxypeptidase A N-terminal" evidence="3">
    <location>
        <begin position="146"/>
        <end position="353"/>
    </location>
</feature>
<organism evidence="4 5">
    <name type="scientific">Microbacterium dextranolyticum</name>
    <dbReference type="NCBI Taxonomy" id="36806"/>
    <lineage>
        <taxon>Bacteria</taxon>
        <taxon>Bacillati</taxon>
        <taxon>Actinomycetota</taxon>
        <taxon>Actinomycetes</taxon>
        <taxon>Micrococcales</taxon>
        <taxon>Microbacteriaceae</taxon>
        <taxon>Microbacterium</taxon>
    </lineage>
</organism>
<evidence type="ECO:0000313" key="4">
    <source>
        <dbReference type="EMBL" id="GLJ95220.1"/>
    </source>
</evidence>
<comment type="caution">
    <text evidence="4">The sequence shown here is derived from an EMBL/GenBank/DDBJ whole genome shotgun (WGS) entry which is preliminary data.</text>
</comment>
<keyword evidence="2" id="KW-0812">Transmembrane</keyword>
<accession>A0A9W6M642</accession>
<keyword evidence="5" id="KW-1185">Reference proteome</keyword>
<dbReference type="AlphaFoldDB" id="A0A9W6M642"/>
<dbReference type="InterPro" id="IPR012338">
    <property type="entry name" value="Beta-lactam/transpept-like"/>
</dbReference>
<dbReference type="Gene3D" id="3.40.710.10">
    <property type="entry name" value="DD-peptidase/beta-lactamase superfamily"/>
    <property type="match status" value="1"/>
</dbReference>
<reference evidence="4" key="1">
    <citation type="journal article" date="2014" name="Int. J. Syst. Evol. Microbiol.">
        <title>Complete genome sequence of Corynebacterium casei LMG S-19264T (=DSM 44701T), isolated from a smear-ripened cheese.</title>
        <authorList>
            <consortium name="US DOE Joint Genome Institute (JGI-PGF)"/>
            <person name="Walter F."/>
            <person name="Albersmeier A."/>
            <person name="Kalinowski J."/>
            <person name="Ruckert C."/>
        </authorList>
    </citation>
    <scope>NUCLEOTIDE SEQUENCE</scope>
    <source>
        <strain evidence="4">VKM Ac-1940</strain>
    </source>
</reference>
<dbReference type="InterPro" id="IPR001967">
    <property type="entry name" value="Peptidase_S11_N"/>
</dbReference>
<evidence type="ECO:0000259" key="3">
    <source>
        <dbReference type="Pfam" id="PF00768"/>
    </source>
</evidence>
<feature type="region of interest" description="Disordered" evidence="1">
    <location>
        <begin position="1"/>
        <end position="22"/>
    </location>
</feature>